<organism evidence="1 2">
    <name type="scientific">Candidatus Pantoea floridensis</name>
    <dbReference type="NCBI Taxonomy" id="1938870"/>
    <lineage>
        <taxon>Bacteria</taxon>
        <taxon>Pseudomonadati</taxon>
        <taxon>Pseudomonadota</taxon>
        <taxon>Gammaproteobacteria</taxon>
        <taxon>Enterobacterales</taxon>
        <taxon>Erwiniaceae</taxon>
        <taxon>Pantoea</taxon>
    </lineage>
</organism>
<dbReference type="EMBL" id="OCMY01000001">
    <property type="protein sequence ID" value="SOD38341.1"/>
    <property type="molecule type" value="Genomic_DNA"/>
</dbReference>
<dbReference type="AlphaFoldDB" id="A0A286BW06"/>
<accession>A0A286BW06</accession>
<sequence length="137" mass="16570">MDKLQKYLPDQRFLILLNRFIIRYDESQCNKNKVVKDAYLFCVGYFFKYQQDYENPYLKGPSNIIAILSSALLSPNFYAIPSNISLDRVLYFYKFIIEYIIWNEYEVEAVFRTQKLIFRKEIPYEIKDPTSCKKKRL</sequence>
<reference evidence="2" key="1">
    <citation type="submission" date="2017-09" db="EMBL/GenBank/DDBJ databases">
        <authorList>
            <person name="Varghese N."/>
            <person name="Submissions S."/>
        </authorList>
    </citation>
    <scope>NUCLEOTIDE SEQUENCE [LARGE SCALE GENOMIC DNA]</scope>
    <source>
        <strain evidence="2">JKS000234</strain>
    </source>
</reference>
<proteinExistence type="predicted"/>
<keyword evidence="2" id="KW-1185">Reference proteome</keyword>
<name>A0A286BW06_9GAMM</name>
<evidence type="ECO:0000313" key="1">
    <source>
        <dbReference type="EMBL" id="SOD38341.1"/>
    </source>
</evidence>
<protein>
    <submittedName>
        <fullName evidence="1">Uncharacterized protein</fullName>
    </submittedName>
</protein>
<evidence type="ECO:0000313" key="2">
    <source>
        <dbReference type="Proteomes" id="UP000219271"/>
    </source>
</evidence>
<dbReference type="RefSeq" id="WP_320204483.1">
    <property type="nucleotide sequence ID" value="NZ_OCMY01000001.1"/>
</dbReference>
<dbReference type="Proteomes" id="UP000219271">
    <property type="component" value="Unassembled WGS sequence"/>
</dbReference>
<gene>
    <name evidence="1" type="ORF">SAMN06273570_2740</name>
</gene>